<feature type="region of interest" description="Disordered" evidence="3">
    <location>
        <begin position="569"/>
        <end position="605"/>
    </location>
</feature>
<name>A0A507CQ27_9FUNG</name>
<evidence type="ECO:0000256" key="3">
    <source>
        <dbReference type="SAM" id="MobiDB-lite"/>
    </source>
</evidence>
<dbReference type="AlphaFoldDB" id="A0A507CQ27"/>
<evidence type="ECO:0000313" key="5">
    <source>
        <dbReference type="EMBL" id="TPX41246.1"/>
    </source>
</evidence>
<feature type="compositionally biased region" description="Polar residues" evidence="3">
    <location>
        <begin position="917"/>
        <end position="926"/>
    </location>
</feature>
<dbReference type="InterPro" id="IPR023631">
    <property type="entry name" value="Amidase_dom"/>
</dbReference>
<comment type="caution">
    <text evidence="5">The sequence shown here is derived from an EMBL/GenBank/DDBJ whole genome shotgun (WGS) entry which is preliminary data.</text>
</comment>
<dbReference type="PANTHER" id="PTHR46072:SF10">
    <property type="entry name" value="ACETAMIDASE"/>
    <property type="match status" value="1"/>
</dbReference>
<evidence type="ECO:0000256" key="1">
    <source>
        <dbReference type="ARBA" id="ARBA00009199"/>
    </source>
</evidence>
<dbReference type="GO" id="GO:0016787">
    <property type="term" value="F:hydrolase activity"/>
    <property type="evidence" value="ECO:0007669"/>
    <property type="project" value="UniProtKB-KW"/>
</dbReference>
<dbReference type="VEuPathDB" id="FungiDB:SeMB42_g07871"/>
<feature type="region of interest" description="Disordered" evidence="3">
    <location>
        <begin position="854"/>
        <end position="968"/>
    </location>
</feature>
<accession>A0A507CQ27</accession>
<evidence type="ECO:0000313" key="6">
    <source>
        <dbReference type="Proteomes" id="UP000320475"/>
    </source>
</evidence>
<feature type="compositionally biased region" description="Polar residues" evidence="3">
    <location>
        <begin position="1144"/>
        <end position="1156"/>
    </location>
</feature>
<reference evidence="5 6" key="1">
    <citation type="journal article" date="2019" name="Sci. Rep.">
        <title>Comparative genomics of chytrid fungi reveal insights into the obligate biotrophic and pathogenic lifestyle of Synchytrium endobioticum.</title>
        <authorList>
            <person name="van de Vossenberg B.T.L.H."/>
            <person name="Warris S."/>
            <person name="Nguyen H.D.T."/>
            <person name="van Gent-Pelzer M.P.E."/>
            <person name="Joly D.L."/>
            <person name="van de Geest H.C."/>
            <person name="Bonants P.J.M."/>
            <person name="Smith D.S."/>
            <person name="Levesque C.A."/>
            <person name="van der Lee T.A.J."/>
        </authorList>
    </citation>
    <scope>NUCLEOTIDE SEQUENCE [LARGE SCALE GENOMIC DNA]</scope>
    <source>
        <strain evidence="5 6">LEV6574</strain>
    </source>
</reference>
<feature type="compositionally biased region" description="Basic and acidic residues" evidence="3">
    <location>
        <begin position="670"/>
        <end position="680"/>
    </location>
</feature>
<feature type="compositionally biased region" description="Low complexity" evidence="3">
    <location>
        <begin position="17"/>
        <end position="30"/>
    </location>
</feature>
<feature type="compositionally biased region" description="Pro residues" evidence="3">
    <location>
        <begin position="954"/>
        <end position="963"/>
    </location>
</feature>
<feature type="region of interest" description="Disordered" evidence="3">
    <location>
        <begin position="1124"/>
        <end position="1163"/>
    </location>
</feature>
<feature type="domain" description="Amidase" evidence="4">
    <location>
        <begin position="83"/>
        <end position="548"/>
    </location>
</feature>
<feature type="region of interest" description="Disordered" evidence="3">
    <location>
        <begin position="630"/>
        <end position="649"/>
    </location>
</feature>
<protein>
    <submittedName>
        <fullName evidence="5">Glutaminyl-tRNA synthase (Glutamine-hydrolysing)</fullName>
    </submittedName>
</protein>
<keyword evidence="2" id="KW-0378">Hydrolase</keyword>
<feature type="compositionally biased region" description="Polar residues" evidence="3">
    <location>
        <begin position="893"/>
        <end position="902"/>
    </location>
</feature>
<evidence type="ECO:0000256" key="2">
    <source>
        <dbReference type="ARBA" id="ARBA00022801"/>
    </source>
</evidence>
<organism evidence="5 6">
    <name type="scientific">Synchytrium endobioticum</name>
    <dbReference type="NCBI Taxonomy" id="286115"/>
    <lineage>
        <taxon>Eukaryota</taxon>
        <taxon>Fungi</taxon>
        <taxon>Fungi incertae sedis</taxon>
        <taxon>Chytridiomycota</taxon>
        <taxon>Chytridiomycota incertae sedis</taxon>
        <taxon>Chytridiomycetes</taxon>
        <taxon>Synchytriales</taxon>
        <taxon>Synchytriaceae</taxon>
        <taxon>Synchytrium</taxon>
    </lineage>
</organism>
<dbReference type="OrthoDB" id="5423360at2759"/>
<dbReference type="Gene3D" id="3.90.1300.10">
    <property type="entry name" value="Amidase signature (AS) domain"/>
    <property type="match status" value="1"/>
</dbReference>
<dbReference type="Proteomes" id="UP000320475">
    <property type="component" value="Unassembled WGS sequence"/>
</dbReference>
<feature type="region of interest" description="Disordered" evidence="3">
    <location>
        <begin position="656"/>
        <end position="727"/>
    </location>
</feature>
<dbReference type="SUPFAM" id="SSF75304">
    <property type="entry name" value="Amidase signature (AS) enzymes"/>
    <property type="match status" value="1"/>
</dbReference>
<sequence length="1198" mass="129364">MATAPATKGLVTRRKIPASSASSPWPATSPLVPPVRQLERPCRLSWNLPFPTTTVEQVLSASATEIVKRITVEGQWTAEMVMMAYTSRALEVHKTTNAISQHFIDKAIVRARDLDHEFRRTGVPKGPLHGVPFIVDEHVDVQGADSTMGFSQFVNNPAPESALIVQALERAGAIPFAKANVPASLAAFDTSSPLYGVTTHPLHRGLSPGGSSGGVAALVCAGGAPIGLGTDIAGSSRIPAHFCGIYCLKPSSGRFPLDGVREKFPGSDTVKMVVGPMARYLQDVALVAQVLVEDPPRCISDACSSLPVMWDDQPIEEERPVLRFGYYIDDAFVRATPPCARAVAETLLALEAQGHECVRFEPPAVPTAITLALALLVTDGLVSLAGRDHIHSPSRSWSLPKWVRAVAIRRLQAKNMPSAPESAHPDIQRLSHLQRAQAEYQARFHEACSEFDAILTPAHVHPATPLASSAEMPWAASYSLLYSFLDYSAGVLPVTHVDAFVDVLAEPLDRKYNILEKRAYQYYNPARSHAMPVGVQIVVGAFQEEKTLAIMTILQNALMNFRTNMASPPRRLAASSTETSVHAIGSDRRNEILPSDATPAHATDDDYEFERQVAEVGFSRPIDWSAISSPLAPARDHTSPGTHDIPLPITTTHNHAHLASPASSTSPDPEPPRKSTESRRSPRFHASGRKSHDTIRSLSGSIKKGPWARPRSRPDKASLDTPLANGKPRHWESEIIKYRKRASSKDLTREDIELRQSMEAVEKTALKPARPRLSLDTQGGTMRNHPKDVPVIDSSTCPMSSPSESPLPATPAVVEHVVAKDQFIGTTDGPPRIPPLHIDTSVATSMFGNIESGVTASDSRECESAMVSDTESVEWEAPAQPIEKCEDEESTSNDECASSTRASSEDIISDPSDNDRASTYSTTTPSIRGILKKTTAYPTPPRSQKGCIRVDPCSIPPPPPGAPPRSSLRDTARLRRIAAGTLRGLKQTPPIGDLHIRVSLDRDRDDASESLHSAPAAIPLVVMTPSSLLNISSTTPPPPPSGNPSLATELLTLWMDAMHISSDVAALLDPQAAGECKPAAPGIPDTSEHASSMSSELLELYLSAQNIRRTPSIDALLEDARSVKRDVEPGSRPRPRPRSRASSCDSFATTASNASRAPSPAGILKKSTAYGCGDHTSVPGRQARKHRFSLGRYMREYV</sequence>
<dbReference type="PANTHER" id="PTHR46072">
    <property type="entry name" value="AMIDASE-RELATED-RELATED"/>
    <property type="match status" value="1"/>
</dbReference>
<dbReference type="InterPro" id="IPR036928">
    <property type="entry name" value="AS_sf"/>
</dbReference>
<proteinExistence type="inferred from homology"/>
<gene>
    <name evidence="5" type="ORF">SeLEV6574_g06192</name>
</gene>
<comment type="similarity">
    <text evidence="1">Belongs to the amidase family.</text>
</comment>
<feature type="region of interest" description="Disordered" evidence="3">
    <location>
        <begin position="1"/>
        <end position="31"/>
    </location>
</feature>
<dbReference type="EMBL" id="QEAM01000333">
    <property type="protein sequence ID" value="TPX41246.1"/>
    <property type="molecule type" value="Genomic_DNA"/>
</dbReference>
<evidence type="ECO:0000259" key="4">
    <source>
        <dbReference type="Pfam" id="PF01425"/>
    </source>
</evidence>
<dbReference type="Pfam" id="PF01425">
    <property type="entry name" value="Amidase"/>
    <property type="match status" value="1"/>
</dbReference>